<gene>
    <name evidence="2" type="ORF">PR048_009734</name>
</gene>
<feature type="region of interest" description="Disordered" evidence="1">
    <location>
        <begin position="355"/>
        <end position="375"/>
    </location>
</feature>
<name>A0ABQ9I1I4_9NEOP</name>
<reference evidence="2 3" key="1">
    <citation type="submission" date="2023-02" db="EMBL/GenBank/DDBJ databases">
        <title>LHISI_Scaffold_Assembly.</title>
        <authorList>
            <person name="Stuart O.P."/>
            <person name="Cleave R."/>
            <person name="Magrath M.J.L."/>
            <person name="Mikheyev A.S."/>
        </authorList>
    </citation>
    <scope>NUCLEOTIDE SEQUENCE [LARGE SCALE GENOMIC DNA]</scope>
    <source>
        <strain evidence="2">Daus_M_001</strain>
        <tissue evidence="2">Leg muscle</tissue>
    </source>
</reference>
<evidence type="ECO:0000256" key="1">
    <source>
        <dbReference type="SAM" id="MobiDB-lite"/>
    </source>
</evidence>
<comment type="caution">
    <text evidence="2">The sequence shown here is derived from an EMBL/GenBank/DDBJ whole genome shotgun (WGS) entry which is preliminary data.</text>
</comment>
<sequence length="577" mass="64673">MVDVGKGGTVRHDTHAAVLGHSIGFSRLQREVSGSARNKAGDECAAERERERERDRCCGSILWAVLHQLLALTLSGPSHFLHPLALPYPTTPLLTHLIRSPHFDIRWSEKAVFSNAEGLGNSCSIMRCVMKATFRHRLKFVFFSTEQGGAVVTHWTRIREDPDSIPSLAILISVFHVFPKSLQANACWDESQIKDTADSFPFLTLSIFLVQLAPSLMTTLVLVTSLTFRGGECRQRRWRKQPIRGKNIGKKKSNYCLNFFPPLAVSRRVVLLRRALAVTLSLIAAFRFTAPSRRAFVKRALSNAPDKIDVKLVYTEVDFAAGWQFIRHILDTSETIAELQERSSECHTARRVLYAPPSAETSPGRRDTEARSTTTKFGGALCDRRKPSYYSVDLCPVVTEHCKREEQSDMHLVYWTNNGNPRVEQPDQEQCQPDNSPDSPTKVDSISTFVGRRTGRPRLAKTLSRVVGRESVVPRSLRSVIYIPVFLPIVVRRAGPALKRSTYEVDIWKMLHSPYFQYAQQTCSALQSSLSSVCSASLGVSAELVCVVQLRAPYPLRGSYSTIAYLVAQEHGQLTFP</sequence>
<organism evidence="2 3">
    <name type="scientific">Dryococelus australis</name>
    <dbReference type="NCBI Taxonomy" id="614101"/>
    <lineage>
        <taxon>Eukaryota</taxon>
        <taxon>Metazoa</taxon>
        <taxon>Ecdysozoa</taxon>
        <taxon>Arthropoda</taxon>
        <taxon>Hexapoda</taxon>
        <taxon>Insecta</taxon>
        <taxon>Pterygota</taxon>
        <taxon>Neoptera</taxon>
        <taxon>Polyneoptera</taxon>
        <taxon>Phasmatodea</taxon>
        <taxon>Verophasmatodea</taxon>
        <taxon>Anareolatae</taxon>
        <taxon>Phasmatidae</taxon>
        <taxon>Eurycanthinae</taxon>
        <taxon>Dryococelus</taxon>
    </lineage>
</organism>
<evidence type="ECO:0000313" key="2">
    <source>
        <dbReference type="EMBL" id="KAJ8890226.1"/>
    </source>
</evidence>
<keyword evidence="3" id="KW-1185">Reference proteome</keyword>
<accession>A0ABQ9I1I4</accession>
<evidence type="ECO:0000313" key="3">
    <source>
        <dbReference type="Proteomes" id="UP001159363"/>
    </source>
</evidence>
<proteinExistence type="predicted"/>
<feature type="region of interest" description="Disordered" evidence="1">
    <location>
        <begin position="417"/>
        <end position="445"/>
    </location>
</feature>
<protein>
    <submittedName>
        <fullName evidence="2">Uncharacterized protein</fullName>
    </submittedName>
</protein>
<dbReference type="EMBL" id="JARBHB010000003">
    <property type="protein sequence ID" value="KAJ8890226.1"/>
    <property type="molecule type" value="Genomic_DNA"/>
</dbReference>
<dbReference type="Proteomes" id="UP001159363">
    <property type="component" value="Chromosome 3"/>
</dbReference>
<feature type="compositionally biased region" description="Polar residues" evidence="1">
    <location>
        <begin position="428"/>
        <end position="445"/>
    </location>
</feature>